<feature type="transmembrane region" description="Helical" evidence="1">
    <location>
        <begin position="313"/>
        <end position="336"/>
    </location>
</feature>
<dbReference type="RefSeq" id="WP_109537276.1">
    <property type="nucleotide sequence ID" value="NZ_CP021129.1"/>
</dbReference>
<name>A0AAX3F0J3_MYCSY</name>
<protein>
    <submittedName>
        <fullName evidence="2">Uncharacterized protein</fullName>
    </submittedName>
</protein>
<feature type="transmembrane region" description="Helical" evidence="1">
    <location>
        <begin position="12"/>
        <end position="32"/>
    </location>
</feature>
<gene>
    <name evidence="2" type="ORF">OIE46_03390</name>
</gene>
<feature type="transmembrane region" description="Helical" evidence="1">
    <location>
        <begin position="44"/>
        <end position="65"/>
    </location>
</feature>
<evidence type="ECO:0000256" key="1">
    <source>
        <dbReference type="SAM" id="Phobius"/>
    </source>
</evidence>
<dbReference type="EMBL" id="CP107525">
    <property type="protein sequence ID" value="UZW64386.1"/>
    <property type="molecule type" value="Genomic_DNA"/>
</dbReference>
<keyword evidence="1" id="KW-0812">Transmembrane</keyword>
<dbReference type="AlphaFoldDB" id="A0AAX3F0J3"/>
<dbReference type="Proteomes" id="UP001164481">
    <property type="component" value="Chromosome"/>
</dbReference>
<sequence>MKKIKFSFKDLNTNYFFLKCLMLVSAHFLYLADWIWNGVGIEHFTTICTYFFGLILAHLFLFVFYRNKKNEELKFDKFWNSKQKKSTLLFLVFFVFVFLIFSRLNLIWSDPDTFPYLNSFHRTLYNFWAIFWDGILVFNSFIVIASVLFLTLLSDYVFKLIYYTKPKYNAAEKSKAKLKNFAVIYLGVVTSLWIQIAMLLKHIYYKETATLAQIVNPVFLLILLVGFALFVFVYFNVNLNNLKITKDEKSQIFKFSKNLYYWFLWIVLAWFFISWIPYTYYFLVTNYQVIRGFKERNSIDINSSSWNFVHMSYLAFNSMLIIMPSSLLLTCTFSFLSRKHWSYKLK</sequence>
<feature type="transmembrane region" description="Helical" evidence="1">
    <location>
        <begin position="178"/>
        <end position="198"/>
    </location>
</feature>
<organism evidence="2 3">
    <name type="scientific">Mycoplasmopsis synoviae</name>
    <name type="common">Mycoplasma synoviae</name>
    <dbReference type="NCBI Taxonomy" id="2109"/>
    <lineage>
        <taxon>Bacteria</taxon>
        <taxon>Bacillati</taxon>
        <taxon>Mycoplasmatota</taxon>
        <taxon>Mycoplasmoidales</taxon>
        <taxon>Metamycoplasmataceae</taxon>
        <taxon>Mycoplasmopsis</taxon>
    </lineage>
</organism>
<evidence type="ECO:0000313" key="2">
    <source>
        <dbReference type="EMBL" id="UZW64386.1"/>
    </source>
</evidence>
<accession>A0AAX3F0J3</accession>
<reference evidence="2" key="2">
    <citation type="submission" date="2022-11" db="EMBL/GenBank/DDBJ databases">
        <title>complete genomes of mycoplasma synoviae ZX313 strain and SD2 strain.</title>
        <authorList>
            <person name="Zhong Q."/>
        </authorList>
    </citation>
    <scope>NUCLEOTIDE SEQUENCE</scope>
    <source>
        <strain evidence="2">SD2</strain>
    </source>
</reference>
<feature type="transmembrane region" description="Helical" evidence="1">
    <location>
        <begin position="86"/>
        <end position="108"/>
    </location>
</feature>
<proteinExistence type="predicted"/>
<feature type="transmembrane region" description="Helical" evidence="1">
    <location>
        <begin position="218"/>
        <end position="239"/>
    </location>
</feature>
<keyword evidence="1" id="KW-0472">Membrane</keyword>
<evidence type="ECO:0000313" key="3">
    <source>
        <dbReference type="Proteomes" id="UP001164481"/>
    </source>
</evidence>
<reference evidence="2" key="1">
    <citation type="submission" date="2022-10" db="EMBL/GenBank/DDBJ databases">
        <authorList>
            <person name="Wei X."/>
        </authorList>
    </citation>
    <scope>NUCLEOTIDE SEQUENCE</scope>
    <source>
        <strain evidence="2">SD2</strain>
    </source>
</reference>
<keyword evidence="1" id="KW-1133">Transmembrane helix</keyword>
<feature type="transmembrane region" description="Helical" evidence="1">
    <location>
        <begin position="128"/>
        <end position="158"/>
    </location>
</feature>
<feature type="transmembrane region" description="Helical" evidence="1">
    <location>
        <begin position="259"/>
        <end position="278"/>
    </location>
</feature>